<organism evidence="1 2">
    <name type="scientific">Pseudomonas lundensis</name>
    <dbReference type="NCBI Taxonomy" id="86185"/>
    <lineage>
        <taxon>Bacteria</taxon>
        <taxon>Pseudomonadati</taxon>
        <taxon>Pseudomonadota</taxon>
        <taxon>Gammaproteobacteria</taxon>
        <taxon>Pseudomonadales</taxon>
        <taxon>Pseudomonadaceae</taxon>
        <taxon>Pseudomonas</taxon>
    </lineage>
</organism>
<comment type="caution">
    <text evidence="1">The sequence shown here is derived from an EMBL/GenBank/DDBJ whole genome shotgun (WGS) entry which is preliminary data.</text>
</comment>
<gene>
    <name evidence="1" type="ORF">PLUA15_460015</name>
</gene>
<protein>
    <submittedName>
        <fullName evidence="1">Uncharacterized protein</fullName>
    </submittedName>
</protein>
<proteinExistence type="predicted"/>
<accession>A0AAX2HBZ1</accession>
<evidence type="ECO:0000313" key="2">
    <source>
        <dbReference type="Proteomes" id="UP000219564"/>
    </source>
</evidence>
<dbReference type="AlphaFoldDB" id="A0AAX2HBZ1"/>
<reference evidence="1 2" key="1">
    <citation type="submission" date="2017-08" db="EMBL/GenBank/DDBJ databases">
        <authorList>
            <person name="Chaillou S."/>
        </authorList>
    </citation>
    <scope>NUCLEOTIDE SEQUENCE [LARGE SCALE GENOMIC DNA]</scope>
    <source>
        <strain evidence="1 2">MFPA15A1205</strain>
    </source>
</reference>
<sequence>MSPAERVKTFKNQIIVREAAFHGERKILHYTHNTKYSHHANASTKAQLINIFLNKSVQKA</sequence>
<dbReference type="EMBL" id="OBKZ01000041">
    <property type="protein sequence ID" value="SOB53825.1"/>
    <property type="molecule type" value="Genomic_DNA"/>
</dbReference>
<name>A0AAX2HBZ1_9PSED</name>
<dbReference type="Proteomes" id="UP000219564">
    <property type="component" value="Unassembled WGS sequence"/>
</dbReference>
<evidence type="ECO:0000313" key="1">
    <source>
        <dbReference type="EMBL" id="SOB53825.1"/>
    </source>
</evidence>